<comment type="subcellular location">
    <subcellularLocation>
        <location evidence="4">Peroxisome membrane</location>
    </subcellularLocation>
</comment>
<organism evidence="6 7">
    <name type="scientific">Aaosphaeria arxii CBS 175.79</name>
    <dbReference type="NCBI Taxonomy" id="1450172"/>
    <lineage>
        <taxon>Eukaryota</taxon>
        <taxon>Fungi</taxon>
        <taxon>Dikarya</taxon>
        <taxon>Ascomycota</taxon>
        <taxon>Pezizomycotina</taxon>
        <taxon>Dothideomycetes</taxon>
        <taxon>Pleosporomycetidae</taxon>
        <taxon>Pleosporales</taxon>
        <taxon>Pleosporales incertae sedis</taxon>
        <taxon>Aaosphaeria</taxon>
    </lineage>
</organism>
<protein>
    <recommendedName>
        <fullName evidence="8">Peroxin 11C</fullName>
    </recommendedName>
</protein>
<dbReference type="Proteomes" id="UP000799778">
    <property type="component" value="Unassembled WGS sequence"/>
</dbReference>
<dbReference type="PANTHER" id="PTHR12652:SF25">
    <property type="entry name" value="MICROBODY (PEROXISOME) PROLIFERATION PROTEIN PEROXIN 11C (EUROFUNG)"/>
    <property type="match status" value="1"/>
</dbReference>
<name>A0A6A5X6Z7_9PLEO</name>
<dbReference type="GO" id="GO:0005778">
    <property type="term" value="C:peroxisomal membrane"/>
    <property type="evidence" value="ECO:0007669"/>
    <property type="project" value="UniProtKB-SubCell"/>
</dbReference>
<feature type="compositionally biased region" description="Polar residues" evidence="5">
    <location>
        <begin position="14"/>
        <end position="31"/>
    </location>
</feature>
<accession>A0A6A5X6Z7</accession>
<keyword evidence="2" id="KW-0472">Membrane</keyword>
<keyword evidence="3" id="KW-0576">Peroxisome</keyword>
<evidence type="ECO:0000313" key="7">
    <source>
        <dbReference type="Proteomes" id="UP000799778"/>
    </source>
</evidence>
<dbReference type="GO" id="GO:0016559">
    <property type="term" value="P:peroxisome fission"/>
    <property type="evidence" value="ECO:0007669"/>
    <property type="project" value="InterPro"/>
</dbReference>
<reference evidence="6" key="1">
    <citation type="journal article" date="2020" name="Stud. Mycol.">
        <title>101 Dothideomycetes genomes: a test case for predicting lifestyles and emergence of pathogens.</title>
        <authorList>
            <person name="Haridas S."/>
            <person name="Albert R."/>
            <person name="Binder M."/>
            <person name="Bloem J."/>
            <person name="Labutti K."/>
            <person name="Salamov A."/>
            <person name="Andreopoulos B."/>
            <person name="Baker S."/>
            <person name="Barry K."/>
            <person name="Bills G."/>
            <person name="Bluhm B."/>
            <person name="Cannon C."/>
            <person name="Castanera R."/>
            <person name="Culley D."/>
            <person name="Daum C."/>
            <person name="Ezra D."/>
            <person name="Gonzalez J."/>
            <person name="Henrissat B."/>
            <person name="Kuo A."/>
            <person name="Liang C."/>
            <person name="Lipzen A."/>
            <person name="Lutzoni F."/>
            <person name="Magnuson J."/>
            <person name="Mondo S."/>
            <person name="Nolan M."/>
            <person name="Ohm R."/>
            <person name="Pangilinan J."/>
            <person name="Park H.-J."/>
            <person name="Ramirez L."/>
            <person name="Alfaro M."/>
            <person name="Sun H."/>
            <person name="Tritt A."/>
            <person name="Yoshinaga Y."/>
            <person name="Zwiers L.-H."/>
            <person name="Turgeon B."/>
            <person name="Goodwin S."/>
            <person name="Spatafora J."/>
            <person name="Crous P."/>
            <person name="Grigoriev I."/>
        </authorList>
    </citation>
    <scope>NUCLEOTIDE SEQUENCE</scope>
    <source>
        <strain evidence="6">CBS 175.79</strain>
    </source>
</reference>
<dbReference type="OrthoDB" id="10005898at2759"/>
<evidence type="ECO:0000256" key="5">
    <source>
        <dbReference type="SAM" id="MobiDB-lite"/>
    </source>
</evidence>
<evidence type="ECO:0000313" key="6">
    <source>
        <dbReference type="EMBL" id="KAF2008617.1"/>
    </source>
</evidence>
<dbReference type="EMBL" id="ML978082">
    <property type="protein sequence ID" value="KAF2008617.1"/>
    <property type="molecule type" value="Genomic_DNA"/>
</dbReference>
<feature type="region of interest" description="Disordered" evidence="5">
    <location>
        <begin position="1"/>
        <end position="52"/>
    </location>
</feature>
<proteinExistence type="predicted"/>
<evidence type="ECO:0000256" key="1">
    <source>
        <dbReference type="ARBA" id="ARBA00022593"/>
    </source>
</evidence>
<dbReference type="GeneID" id="54291700"/>
<evidence type="ECO:0008006" key="8">
    <source>
        <dbReference type="Google" id="ProtNLM"/>
    </source>
</evidence>
<evidence type="ECO:0000256" key="3">
    <source>
        <dbReference type="ARBA" id="ARBA00023140"/>
    </source>
</evidence>
<dbReference type="PANTHER" id="PTHR12652">
    <property type="entry name" value="PEROXISOMAL BIOGENESIS FACTOR 11"/>
    <property type="match status" value="1"/>
</dbReference>
<sequence>MADTNVEPGAPSAKATTSSLSPANTSPSERPSTAAGDVSKPSSSNPPKSSPSALAQIDRLLLRLNKLLASPGGLSSFLSTFNYTLYLIIHLQSKSHALTSLTRRLISHLTSRPYTPIPAVVSATPTGAAALAALISRARTTLRLFGTLPLYAWLRTLLSNGPKPGADKVLHGIAITQCLSYLTYQALENVCFLADNGVVPKRVIAALNRGNPATEKVYLVGYRAWLAGISCEFLRLGREAQVERRKRAERVAGEGGKGVAEYEAADKRFDSKWWMDAMIASAWFPMALHLSNLTGGVPGWSYGFMGACGLVAGGQRAQGLWQATLHP</sequence>
<dbReference type="InterPro" id="IPR008733">
    <property type="entry name" value="PEX11"/>
</dbReference>
<evidence type="ECO:0000256" key="2">
    <source>
        <dbReference type="ARBA" id="ARBA00023136"/>
    </source>
</evidence>
<dbReference type="Pfam" id="PF05648">
    <property type="entry name" value="PEX11"/>
    <property type="match status" value="1"/>
</dbReference>
<feature type="compositionally biased region" description="Low complexity" evidence="5">
    <location>
        <begin position="39"/>
        <end position="52"/>
    </location>
</feature>
<keyword evidence="1" id="KW-0962">Peroxisome biogenesis</keyword>
<dbReference type="AlphaFoldDB" id="A0A6A5X6Z7"/>
<dbReference type="RefSeq" id="XP_033376956.1">
    <property type="nucleotide sequence ID" value="XM_033534303.1"/>
</dbReference>
<evidence type="ECO:0000256" key="4">
    <source>
        <dbReference type="ARBA" id="ARBA00046271"/>
    </source>
</evidence>
<keyword evidence="7" id="KW-1185">Reference proteome</keyword>
<gene>
    <name evidence="6" type="ORF">BU24DRAFT_497811</name>
</gene>